<dbReference type="GO" id="GO:0016747">
    <property type="term" value="F:acyltransferase activity, transferring groups other than amino-acyl groups"/>
    <property type="evidence" value="ECO:0007669"/>
    <property type="project" value="TreeGrafter"/>
</dbReference>
<name>A0A9D5DEM6_9LILI</name>
<protein>
    <submittedName>
        <fullName evidence="4">Uncharacterized protein</fullName>
    </submittedName>
</protein>
<dbReference type="Proteomes" id="UP001085076">
    <property type="component" value="Miscellaneous, Linkage group lg01"/>
</dbReference>
<dbReference type="Gene3D" id="3.30.559.10">
    <property type="entry name" value="Chloramphenicol acetyltransferase-like domain"/>
    <property type="match status" value="1"/>
</dbReference>
<evidence type="ECO:0000313" key="5">
    <source>
        <dbReference type="Proteomes" id="UP001085076"/>
    </source>
</evidence>
<comment type="caution">
    <text evidence="4">The sequence shown here is derived from an EMBL/GenBank/DDBJ whole genome shotgun (WGS) entry which is preliminary data.</text>
</comment>
<dbReference type="EMBL" id="JAGGNH010000001">
    <property type="protein sequence ID" value="KAJ0988947.1"/>
    <property type="molecule type" value="Genomic_DNA"/>
</dbReference>
<proteinExistence type="inferred from homology"/>
<dbReference type="OrthoDB" id="626035at2759"/>
<reference evidence="4" key="1">
    <citation type="submission" date="2021-03" db="EMBL/GenBank/DDBJ databases">
        <authorList>
            <person name="Li Z."/>
            <person name="Yang C."/>
        </authorList>
    </citation>
    <scope>NUCLEOTIDE SEQUENCE</scope>
    <source>
        <strain evidence="4">Dzin_1.0</strain>
        <tissue evidence="4">Leaf</tissue>
    </source>
</reference>
<evidence type="ECO:0000256" key="1">
    <source>
        <dbReference type="ARBA" id="ARBA00009861"/>
    </source>
</evidence>
<dbReference type="PANTHER" id="PTHR31642">
    <property type="entry name" value="TRICHOTHECENE 3-O-ACETYLTRANSFERASE"/>
    <property type="match status" value="1"/>
</dbReference>
<organism evidence="4 5">
    <name type="scientific">Dioscorea zingiberensis</name>
    <dbReference type="NCBI Taxonomy" id="325984"/>
    <lineage>
        <taxon>Eukaryota</taxon>
        <taxon>Viridiplantae</taxon>
        <taxon>Streptophyta</taxon>
        <taxon>Embryophyta</taxon>
        <taxon>Tracheophyta</taxon>
        <taxon>Spermatophyta</taxon>
        <taxon>Magnoliopsida</taxon>
        <taxon>Liliopsida</taxon>
        <taxon>Dioscoreales</taxon>
        <taxon>Dioscoreaceae</taxon>
        <taxon>Dioscorea</taxon>
    </lineage>
</organism>
<dbReference type="InterPro" id="IPR023213">
    <property type="entry name" value="CAT-like_dom_sf"/>
</dbReference>
<keyword evidence="2" id="KW-0808">Transferase</keyword>
<keyword evidence="3" id="KW-0012">Acyltransferase</keyword>
<comment type="similarity">
    <text evidence="1">Belongs to the plant acyltransferase family.</text>
</comment>
<dbReference type="Pfam" id="PF02458">
    <property type="entry name" value="Transferase"/>
    <property type="match status" value="1"/>
</dbReference>
<dbReference type="PANTHER" id="PTHR31642:SF138">
    <property type="entry name" value="PUTRESCINE HYDROXYCINNAMOYLTRANSFERASE 1"/>
    <property type="match status" value="1"/>
</dbReference>
<accession>A0A9D5DEM6</accession>
<keyword evidence="5" id="KW-1185">Reference proteome</keyword>
<reference evidence="4" key="2">
    <citation type="journal article" date="2022" name="Hortic Res">
        <title>The genome of Dioscorea zingiberensis sheds light on the biosynthesis, origin and evolution of the medicinally important diosgenin saponins.</title>
        <authorList>
            <person name="Li Y."/>
            <person name="Tan C."/>
            <person name="Li Z."/>
            <person name="Guo J."/>
            <person name="Li S."/>
            <person name="Chen X."/>
            <person name="Wang C."/>
            <person name="Dai X."/>
            <person name="Yang H."/>
            <person name="Song W."/>
            <person name="Hou L."/>
            <person name="Xu J."/>
            <person name="Tong Z."/>
            <person name="Xu A."/>
            <person name="Yuan X."/>
            <person name="Wang W."/>
            <person name="Yang Q."/>
            <person name="Chen L."/>
            <person name="Sun Z."/>
            <person name="Wang K."/>
            <person name="Pan B."/>
            <person name="Chen J."/>
            <person name="Bao Y."/>
            <person name="Liu F."/>
            <person name="Qi X."/>
            <person name="Gang D.R."/>
            <person name="Wen J."/>
            <person name="Li J."/>
        </authorList>
    </citation>
    <scope>NUCLEOTIDE SEQUENCE</scope>
    <source>
        <strain evidence="4">Dzin_1.0</strain>
    </source>
</reference>
<evidence type="ECO:0000313" key="4">
    <source>
        <dbReference type="EMBL" id="KAJ0988947.1"/>
    </source>
</evidence>
<sequence length="146" mass="16004">MVAPAKETPKHSIWLSNLDLIFSRSSTPVLYYYKPNADPAFFSQGLLKPALAEALVPFYPLAGRLVLGPDGRMEIDCTGDGVLFVMARSDLSVSDIGDFAPSDKLRRLLVPGLESGVTPYILFAIQVEYEPCILNSQLIRNGNILC</sequence>
<evidence type="ECO:0000256" key="3">
    <source>
        <dbReference type="ARBA" id="ARBA00023315"/>
    </source>
</evidence>
<gene>
    <name evidence="4" type="ORF">J5N97_007303</name>
</gene>
<dbReference type="InterPro" id="IPR050317">
    <property type="entry name" value="Plant_Fungal_Acyltransferase"/>
</dbReference>
<evidence type="ECO:0000256" key="2">
    <source>
        <dbReference type="ARBA" id="ARBA00022679"/>
    </source>
</evidence>
<dbReference type="AlphaFoldDB" id="A0A9D5DEM6"/>